<evidence type="ECO:0000313" key="2">
    <source>
        <dbReference type="EMBL" id="CDP02159.1"/>
    </source>
</evidence>
<gene>
    <name evidence="2" type="ORF">GSCOC_T00039465001</name>
</gene>
<evidence type="ECO:0000256" key="1">
    <source>
        <dbReference type="SAM" id="MobiDB-lite"/>
    </source>
</evidence>
<name>A0A068U1X6_COFCA</name>
<dbReference type="EMBL" id="HG739092">
    <property type="protein sequence ID" value="CDP02159.1"/>
    <property type="molecule type" value="Genomic_DNA"/>
</dbReference>
<dbReference type="Proteomes" id="UP000295252">
    <property type="component" value="Chromosome IX"/>
</dbReference>
<accession>A0A068U1X6</accession>
<organism evidence="2 3">
    <name type="scientific">Coffea canephora</name>
    <name type="common">Robusta coffee</name>
    <dbReference type="NCBI Taxonomy" id="49390"/>
    <lineage>
        <taxon>Eukaryota</taxon>
        <taxon>Viridiplantae</taxon>
        <taxon>Streptophyta</taxon>
        <taxon>Embryophyta</taxon>
        <taxon>Tracheophyta</taxon>
        <taxon>Spermatophyta</taxon>
        <taxon>Magnoliopsida</taxon>
        <taxon>eudicotyledons</taxon>
        <taxon>Gunneridae</taxon>
        <taxon>Pentapetalae</taxon>
        <taxon>asterids</taxon>
        <taxon>lamiids</taxon>
        <taxon>Gentianales</taxon>
        <taxon>Rubiaceae</taxon>
        <taxon>Ixoroideae</taxon>
        <taxon>Gardenieae complex</taxon>
        <taxon>Bertiereae - Coffeeae clade</taxon>
        <taxon>Coffeeae</taxon>
        <taxon>Coffea</taxon>
    </lineage>
</organism>
<feature type="region of interest" description="Disordered" evidence="1">
    <location>
        <begin position="73"/>
        <end position="93"/>
    </location>
</feature>
<protein>
    <submittedName>
        <fullName evidence="2">Uncharacterized protein</fullName>
    </submittedName>
</protein>
<dbReference type="Gramene" id="CDP02159">
    <property type="protein sequence ID" value="CDP02159"/>
    <property type="gene ID" value="GSCOC_T00039465001"/>
</dbReference>
<sequence>MVVDVIKIKSRTFLSEVINQAGRKNKLKEKQEPSSFLTPDYVVSYLNPISACPFAQVESININQRKINHKTKLKDETKVGNPNELLKRNLNRR</sequence>
<reference evidence="3" key="1">
    <citation type="journal article" date="2014" name="Science">
        <title>The coffee genome provides insight into the convergent evolution of caffeine biosynthesis.</title>
        <authorList>
            <person name="Denoeud F."/>
            <person name="Carretero-Paulet L."/>
            <person name="Dereeper A."/>
            <person name="Droc G."/>
            <person name="Guyot R."/>
            <person name="Pietrella M."/>
            <person name="Zheng C."/>
            <person name="Alberti A."/>
            <person name="Anthony F."/>
            <person name="Aprea G."/>
            <person name="Aury J.M."/>
            <person name="Bento P."/>
            <person name="Bernard M."/>
            <person name="Bocs S."/>
            <person name="Campa C."/>
            <person name="Cenci A."/>
            <person name="Combes M.C."/>
            <person name="Crouzillat D."/>
            <person name="Da Silva C."/>
            <person name="Daddiego L."/>
            <person name="De Bellis F."/>
            <person name="Dussert S."/>
            <person name="Garsmeur O."/>
            <person name="Gayraud T."/>
            <person name="Guignon V."/>
            <person name="Jahn K."/>
            <person name="Jamilloux V."/>
            <person name="Joet T."/>
            <person name="Labadie K."/>
            <person name="Lan T."/>
            <person name="Leclercq J."/>
            <person name="Lepelley M."/>
            <person name="Leroy T."/>
            <person name="Li L.T."/>
            <person name="Librado P."/>
            <person name="Lopez L."/>
            <person name="Munoz A."/>
            <person name="Noel B."/>
            <person name="Pallavicini A."/>
            <person name="Perrotta G."/>
            <person name="Poncet V."/>
            <person name="Pot D."/>
            <person name="Priyono X."/>
            <person name="Rigoreau M."/>
            <person name="Rouard M."/>
            <person name="Rozas J."/>
            <person name="Tranchant-Dubreuil C."/>
            <person name="VanBuren R."/>
            <person name="Zhang Q."/>
            <person name="Andrade A.C."/>
            <person name="Argout X."/>
            <person name="Bertrand B."/>
            <person name="de Kochko A."/>
            <person name="Graziosi G."/>
            <person name="Henry R.J."/>
            <person name="Jayarama X."/>
            <person name="Ming R."/>
            <person name="Nagai C."/>
            <person name="Rounsley S."/>
            <person name="Sankoff D."/>
            <person name="Giuliano G."/>
            <person name="Albert V.A."/>
            <person name="Wincker P."/>
            <person name="Lashermes P."/>
        </authorList>
    </citation>
    <scope>NUCLEOTIDE SEQUENCE [LARGE SCALE GENOMIC DNA]</scope>
    <source>
        <strain evidence="3">cv. DH200-94</strain>
    </source>
</reference>
<dbReference type="AlphaFoldDB" id="A0A068U1X6"/>
<proteinExistence type="predicted"/>
<dbReference type="InParanoid" id="A0A068U1X6"/>
<evidence type="ECO:0000313" key="3">
    <source>
        <dbReference type="Proteomes" id="UP000295252"/>
    </source>
</evidence>
<keyword evidence="3" id="KW-1185">Reference proteome</keyword>